<name>A0A6A6WLK2_9PEZI</name>
<dbReference type="PANTHER" id="PTHR11584">
    <property type="entry name" value="SERINE/THREONINE PROTEIN KINASE"/>
    <property type="match status" value="1"/>
</dbReference>
<protein>
    <submittedName>
        <fullName evidence="8">Kinase-like protein</fullName>
    </submittedName>
</protein>
<organism evidence="8 9">
    <name type="scientific">Pseudovirgaria hyperparasitica</name>
    <dbReference type="NCBI Taxonomy" id="470096"/>
    <lineage>
        <taxon>Eukaryota</taxon>
        <taxon>Fungi</taxon>
        <taxon>Dikarya</taxon>
        <taxon>Ascomycota</taxon>
        <taxon>Pezizomycotina</taxon>
        <taxon>Dothideomycetes</taxon>
        <taxon>Dothideomycetes incertae sedis</taxon>
        <taxon>Acrospermales</taxon>
        <taxon>Acrospermaceae</taxon>
        <taxon>Pseudovirgaria</taxon>
    </lineage>
</organism>
<dbReference type="Gene3D" id="1.10.510.10">
    <property type="entry name" value="Transferase(Phosphotransferase) domain 1"/>
    <property type="match status" value="1"/>
</dbReference>
<evidence type="ECO:0000313" key="8">
    <source>
        <dbReference type="EMBL" id="KAF2763061.1"/>
    </source>
</evidence>
<dbReference type="SMART" id="SM00220">
    <property type="entry name" value="S_TKc"/>
    <property type="match status" value="1"/>
</dbReference>
<dbReference type="OrthoDB" id="4062651at2759"/>
<dbReference type="SUPFAM" id="SSF56112">
    <property type="entry name" value="Protein kinase-like (PK-like)"/>
    <property type="match status" value="1"/>
</dbReference>
<dbReference type="EMBL" id="ML996565">
    <property type="protein sequence ID" value="KAF2763061.1"/>
    <property type="molecule type" value="Genomic_DNA"/>
</dbReference>
<reference evidence="8" key="1">
    <citation type="journal article" date="2020" name="Stud. Mycol.">
        <title>101 Dothideomycetes genomes: a test case for predicting lifestyles and emergence of pathogens.</title>
        <authorList>
            <person name="Haridas S."/>
            <person name="Albert R."/>
            <person name="Binder M."/>
            <person name="Bloem J."/>
            <person name="Labutti K."/>
            <person name="Salamov A."/>
            <person name="Andreopoulos B."/>
            <person name="Baker S."/>
            <person name="Barry K."/>
            <person name="Bills G."/>
            <person name="Bluhm B."/>
            <person name="Cannon C."/>
            <person name="Castanera R."/>
            <person name="Culley D."/>
            <person name="Daum C."/>
            <person name="Ezra D."/>
            <person name="Gonzalez J."/>
            <person name="Henrissat B."/>
            <person name="Kuo A."/>
            <person name="Liang C."/>
            <person name="Lipzen A."/>
            <person name="Lutzoni F."/>
            <person name="Magnuson J."/>
            <person name="Mondo S."/>
            <person name="Nolan M."/>
            <person name="Ohm R."/>
            <person name="Pangilinan J."/>
            <person name="Park H.-J."/>
            <person name="Ramirez L."/>
            <person name="Alfaro M."/>
            <person name="Sun H."/>
            <person name="Tritt A."/>
            <person name="Yoshinaga Y."/>
            <person name="Zwiers L.-H."/>
            <person name="Turgeon B."/>
            <person name="Goodwin S."/>
            <person name="Spatafora J."/>
            <person name="Crous P."/>
            <person name="Grigoriev I."/>
        </authorList>
    </citation>
    <scope>NUCLEOTIDE SEQUENCE</scope>
    <source>
        <strain evidence="8">CBS 121739</strain>
    </source>
</reference>
<evidence type="ECO:0000256" key="4">
    <source>
        <dbReference type="ARBA" id="ARBA00022741"/>
    </source>
</evidence>
<keyword evidence="2" id="KW-0723">Serine/threonine-protein kinase</keyword>
<accession>A0A6A6WLK2</accession>
<evidence type="ECO:0000313" key="9">
    <source>
        <dbReference type="Proteomes" id="UP000799437"/>
    </source>
</evidence>
<evidence type="ECO:0000256" key="1">
    <source>
        <dbReference type="ARBA" id="ARBA00006529"/>
    </source>
</evidence>
<dbReference type="Pfam" id="PF00069">
    <property type="entry name" value="Pkinase"/>
    <property type="match status" value="1"/>
</dbReference>
<keyword evidence="5 8" id="KW-0418">Kinase</keyword>
<gene>
    <name evidence="8" type="ORF">EJ05DRAFT_24329</name>
</gene>
<dbReference type="GeneID" id="54481135"/>
<dbReference type="GO" id="GO:0005524">
    <property type="term" value="F:ATP binding"/>
    <property type="evidence" value="ECO:0007669"/>
    <property type="project" value="UniProtKB-KW"/>
</dbReference>
<evidence type="ECO:0000259" key="7">
    <source>
        <dbReference type="PROSITE" id="PS50011"/>
    </source>
</evidence>
<dbReference type="PROSITE" id="PS50011">
    <property type="entry name" value="PROTEIN_KINASE_DOM"/>
    <property type="match status" value="1"/>
</dbReference>
<keyword evidence="3" id="KW-0808">Transferase</keyword>
<dbReference type="InterPro" id="IPR008271">
    <property type="entry name" value="Ser/Thr_kinase_AS"/>
</dbReference>
<dbReference type="InterPro" id="IPR011009">
    <property type="entry name" value="Kinase-like_dom_sf"/>
</dbReference>
<evidence type="ECO:0000256" key="6">
    <source>
        <dbReference type="ARBA" id="ARBA00022840"/>
    </source>
</evidence>
<dbReference type="AlphaFoldDB" id="A0A6A6WLK2"/>
<dbReference type="PROSITE" id="PS00108">
    <property type="entry name" value="PROTEIN_KINASE_ST"/>
    <property type="match status" value="1"/>
</dbReference>
<feature type="domain" description="Protein kinase" evidence="7">
    <location>
        <begin position="92"/>
        <end position="387"/>
    </location>
</feature>
<sequence>MSWGWDAGLDDLKDSTGISSPVIARQSVSAMNGHGDASPRVSIPGVYQYFEYHKYHTNCSPPPDLQPTTYDWDWCDRGSSHVEFTREEKVPLVEGRLLGHGVHGGVYETVVQGKAIAWKRKFTRRQLGDRERKEIDILKKLRHRHIIQLVGTYTKGPIVGLLLYPVATCDLASFMEDVDHLYHEDSDGHDASQYALSRLRISHLLCEDTPNQDSISTRLYNTIGCTASAIAYLHDNKIKHKDLKPANILLGQDGRLWLTDFGTSSDFSTDAESVTEGGERGTPKYFAPEVAAYEGAGRSAEMFSFGCIILEIVGICNGYSLKELEALRPARDRSFHANLDHIVNWFNVIALNSLRDTFLMTDVRMMLRHQPPSRPGIKHLNANLQLLDEIVGPTKLCQTCCAPIHIWSKFGQVKEMEDLTITYGNSYEDRPGETRFKWCFFLWPSNPDVIDKVICFLVSVPQLMFSPS</sequence>
<dbReference type="GO" id="GO:0004674">
    <property type="term" value="F:protein serine/threonine kinase activity"/>
    <property type="evidence" value="ECO:0007669"/>
    <property type="project" value="UniProtKB-KW"/>
</dbReference>
<proteinExistence type="inferred from homology"/>
<dbReference type="RefSeq" id="XP_033605512.1">
    <property type="nucleotide sequence ID" value="XM_033740081.1"/>
</dbReference>
<dbReference type="InterPro" id="IPR000719">
    <property type="entry name" value="Prot_kinase_dom"/>
</dbReference>
<keyword evidence="4" id="KW-0547">Nucleotide-binding</keyword>
<comment type="similarity">
    <text evidence="1">Belongs to the protein kinase superfamily. STE Ser/Thr protein kinase family. MAP kinase kinase kinase subfamily.</text>
</comment>
<evidence type="ECO:0000256" key="3">
    <source>
        <dbReference type="ARBA" id="ARBA00022679"/>
    </source>
</evidence>
<dbReference type="Proteomes" id="UP000799437">
    <property type="component" value="Unassembled WGS sequence"/>
</dbReference>
<evidence type="ECO:0000256" key="5">
    <source>
        <dbReference type="ARBA" id="ARBA00022777"/>
    </source>
</evidence>
<evidence type="ECO:0000256" key="2">
    <source>
        <dbReference type="ARBA" id="ARBA00022527"/>
    </source>
</evidence>
<dbReference type="Gene3D" id="3.30.200.20">
    <property type="entry name" value="Phosphorylase Kinase, domain 1"/>
    <property type="match status" value="1"/>
</dbReference>
<keyword evidence="6" id="KW-0067">ATP-binding</keyword>
<keyword evidence="9" id="KW-1185">Reference proteome</keyword>
<dbReference type="PANTHER" id="PTHR11584:SF369">
    <property type="entry name" value="MITOGEN-ACTIVATED PROTEIN KINASE KINASE KINASE 19-RELATED"/>
    <property type="match status" value="1"/>
</dbReference>